<dbReference type="InterPro" id="IPR017871">
    <property type="entry name" value="ABC_transporter-like_CS"/>
</dbReference>
<dbReference type="InterPro" id="IPR050093">
    <property type="entry name" value="ABC_SmlMolc_Importer"/>
</dbReference>
<feature type="domain" description="ABC transporter" evidence="9">
    <location>
        <begin position="5"/>
        <end position="238"/>
    </location>
</feature>
<evidence type="ECO:0000259" key="9">
    <source>
        <dbReference type="PROSITE" id="PS50893"/>
    </source>
</evidence>
<dbReference type="CDD" id="cd03259">
    <property type="entry name" value="ABC_Carb_Solutes_like"/>
    <property type="match status" value="1"/>
</dbReference>
<dbReference type="InterPro" id="IPR003593">
    <property type="entry name" value="AAA+_ATPase"/>
</dbReference>
<dbReference type="OrthoDB" id="9802264at2"/>
<dbReference type="GO" id="GO:0015408">
    <property type="term" value="F:ABC-type ferric iron transporter activity"/>
    <property type="evidence" value="ECO:0007669"/>
    <property type="project" value="InterPro"/>
</dbReference>
<dbReference type="GO" id="GO:0005524">
    <property type="term" value="F:ATP binding"/>
    <property type="evidence" value="ECO:0007669"/>
    <property type="project" value="UniProtKB-KW"/>
</dbReference>
<evidence type="ECO:0000256" key="2">
    <source>
        <dbReference type="ARBA" id="ARBA00022475"/>
    </source>
</evidence>
<keyword evidence="8" id="KW-0472">Membrane</keyword>
<dbReference type="PROSITE" id="PS00211">
    <property type="entry name" value="ABC_TRANSPORTER_1"/>
    <property type="match status" value="1"/>
</dbReference>
<dbReference type="InterPro" id="IPR015853">
    <property type="entry name" value="ABC_transpr_FbpC"/>
</dbReference>
<evidence type="ECO:0000313" key="11">
    <source>
        <dbReference type="Proteomes" id="UP000256373"/>
    </source>
</evidence>
<dbReference type="SUPFAM" id="SSF52540">
    <property type="entry name" value="P-loop containing nucleoside triphosphate hydrolases"/>
    <property type="match status" value="1"/>
</dbReference>
<evidence type="ECO:0000313" key="10">
    <source>
        <dbReference type="EMBL" id="REA58482.1"/>
    </source>
</evidence>
<dbReference type="Pfam" id="PF00005">
    <property type="entry name" value="ABC_tran"/>
    <property type="match status" value="1"/>
</dbReference>
<evidence type="ECO:0000256" key="3">
    <source>
        <dbReference type="ARBA" id="ARBA00022496"/>
    </source>
</evidence>
<keyword evidence="6" id="KW-0408">Iron</keyword>
<evidence type="ECO:0000256" key="6">
    <source>
        <dbReference type="ARBA" id="ARBA00023004"/>
    </source>
</evidence>
<dbReference type="GO" id="GO:0016887">
    <property type="term" value="F:ATP hydrolysis activity"/>
    <property type="evidence" value="ECO:0007669"/>
    <property type="project" value="InterPro"/>
</dbReference>
<keyword evidence="5" id="KW-0067">ATP-binding</keyword>
<keyword evidence="11" id="KW-1185">Reference proteome</keyword>
<dbReference type="InterPro" id="IPR027417">
    <property type="entry name" value="P-loop_NTPase"/>
</dbReference>
<keyword evidence="3" id="KW-0410">Iron transport</keyword>
<dbReference type="SMART" id="SM00382">
    <property type="entry name" value="AAA"/>
    <property type="match status" value="1"/>
</dbReference>
<dbReference type="InterPro" id="IPR003439">
    <property type="entry name" value="ABC_transporter-like_ATP-bd"/>
</dbReference>
<protein>
    <submittedName>
        <fullName evidence="10">ABC transporter</fullName>
    </submittedName>
</protein>
<keyword evidence="1" id="KW-0813">Transport</keyword>
<organism evidence="10 11">
    <name type="scientific">Dyadobacter luteus</name>
    <dbReference type="NCBI Taxonomy" id="2259619"/>
    <lineage>
        <taxon>Bacteria</taxon>
        <taxon>Pseudomonadati</taxon>
        <taxon>Bacteroidota</taxon>
        <taxon>Cytophagia</taxon>
        <taxon>Cytophagales</taxon>
        <taxon>Spirosomataceae</taxon>
        <taxon>Dyadobacter</taxon>
    </lineage>
</organism>
<gene>
    <name evidence="10" type="ORF">DSL64_20550</name>
</gene>
<keyword evidence="4" id="KW-0547">Nucleotide-binding</keyword>
<proteinExistence type="predicted"/>
<reference evidence="10 11" key="1">
    <citation type="submission" date="2018-07" db="EMBL/GenBank/DDBJ databases">
        <title>Dyadobacter roseus sp. nov., isolated from rose rhizosphere soil.</title>
        <authorList>
            <person name="Chen L."/>
        </authorList>
    </citation>
    <scope>NUCLEOTIDE SEQUENCE [LARGE SCALE GENOMIC DNA]</scope>
    <source>
        <strain evidence="10 11">RS19</strain>
    </source>
</reference>
<evidence type="ECO:0000256" key="1">
    <source>
        <dbReference type="ARBA" id="ARBA00022448"/>
    </source>
</evidence>
<evidence type="ECO:0000256" key="7">
    <source>
        <dbReference type="ARBA" id="ARBA00023065"/>
    </source>
</evidence>
<dbReference type="AlphaFoldDB" id="A0A3D8Y6J2"/>
<dbReference type="Proteomes" id="UP000256373">
    <property type="component" value="Unassembled WGS sequence"/>
</dbReference>
<dbReference type="Gene3D" id="3.40.50.300">
    <property type="entry name" value="P-loop containing nucleotide triphosphate hydrolases"/>
    <property type="match status" value="1"/>
</dbReference>
<keyword evidence="2" id="KW-1003">Cell membrane</keyword>
<evidence type="ECO:0000256" key="4">
    <source>
        <dbReference type="ARBA" id="ARBA00022741"/>
    </source>
</evidence>
<sequence>MSEELLEIDITHSLHTASGILPMEVAISFPIGSILAVTGPSGSGKTTLLRQIAGLTKPDTGYIGFKESEWLNTESRVNIPVQNRSIGFVFQDYALFPHLTVEENLLFALPKGGDTGIIHELLFAVGLKELANRKPFQLSGGQQQRVALARALVRKPDVLLLDEPLSALDASMRENLQELLLKFHQKFGFTMIIVTHDLSEIFRLADHVAILKEGKLDSFGTPADVYIKEQHNNKDLVLHGEVLSRTSLHEAVRIHALINYKMHIFDLSEQEAEHLHPGRHFTVSYLPDHRTIRPISN</sequence>
<accession>A0A3D8Y6J2</accession>
<keyword evidence="7" id="KW-0406">Ion transport</keyword>
<dbReference type="RefSeq" id="WP_115832816.1">
    <property type="nucleotide sequence ID" value="NZ_QNUL01000020.1"/>
</dbReference>
<name>A0A3D8Y6J2_9BACT</name>
<dbReference type="PANTHER" id="PTHR42781">
    <property type="entry name" value="SPERMIDINE/PUTRESCINE IMPORT ATP-BINDING PROTEIN POTA"/>
    <property type="match status" value="1"/>
</dbReference>
<dbReference type="PANTHER" id="PTHR42781:SF4">
    <property type="entry name" value="SPERMIDINE_PUTRESCINE IMPORT ATP-BINDING PROTEIN POTA"/>
    <property type="match status" value="1"/>
</dbReference>
<evidence type="ECO:0000256" key="8">
    <source>
        <dbReference type="ARBA" id="ARBA00023136"/>
    </source>
</evidence>
<dbReference type="GO" id="GO:0016020">
    <property type="term" value="C:membrane"/>
    <property type="evidence" value="ECO:0007669"/>
    <property type="project" value="InterPro"/>
</dbReference>
<comment type="caution">
    <text evidence="10">The sequence shown here is derived from an EMBL/GenBank/DDBJ whole genome shotgun (WGS) entry which is preliminary data.</text>
</comment>
<dbReference type="PROSITE" id="PS50893">
    <property type="entry name" value="ABC_TRANSPORTER_2"/>
    <property type="match status" value="1"/>
</dbReference>
<evidence type="ECO:0000256" key="5">
    <source>
        <dbReference type="ARBA" id="ARBA00022840"/>
    </source>
</evidence>
<dbReference type="EMBL" id="QNUL01000020">
    <property type="protein sequence ID" value="REA58482.1"/>
    <property type="molecule type" value="Genomic_DNA"/>
</dbReference>